<dbReference type="Pfam" id="PF07702">
    <property type="entry name" value="UTRA"/>
    <property type="match status" value="1"/>
</dbReference>
<reference evidence="5 6" key="1">
    <citation type="submission" date="2017-07" db="EMBL/GenBank/DDBJ databases">
        <title>Genome sequencing and assembly of Paenibacillus rigui.</title>
        <authorList>
            <person name="Mayilraj S."/>
        </authorList>
    </citation>
    <scope>NUCLEOTIDE SEQUENCE [LARGE SCALE GENOMIC DNA]</scope>
    <source>
        <strain evidence="5 6">JCM 16352</strain>
    </source>
</reference>
<keyword evidence="1" id="KW-0805">Transcription regulation</keyword>
<dbReference type="AlphaFoldDB" id="A0A229UGR6"/>
<gene>
    <name evidence="5" type="ORF">CF651_30345</name>
</gene>
<dbReference type="Gene3D" id="1.10.10.10">
    <property type="entry name" value="Winged helix-like DNA-binding domain superfamily/Winged helix DNA-binding domain"/>
    <property type="match status" value="1"/>
</dbReference>
<dbReference type="SUPFAM" id="SSF64288">
    <property type="entry name" value="Chorismate lyase-like"/>
    <property type="match status" value="1"/>
</dbReference>
<dbReference type="PANTHER" id="PTHR44846">
    <property type="entry name" value="MANNOSYL-D-GLYCERATE TRANSPORT/METABOLISM SYSTEM REPRESSOR MNGR-RELATED"/>
    <property type="match status" value="1"/>
</dbReference>
<dbReference type="Pfam" id="PF00392">
    <property type="entry name" value="GntR"/>
    <property type="match status" value="1"/>
</dbReference>
<dbReference type="InterPro" id="IPR036388">
    <property type="entry name" value="WH-like_DNA-bd_sf"/>
</dbReference>
<evidence type="ECO:0000256" key="3">
    <source>
        <dbReference type="ARBA" id="ARBA00023163"/>
    </source>
</evidence>
<dbReference type="GO" id="GO:0045892">
    <property type="term" value="P:negative regulation of DNA-templated transcription"/>
    <property type="evidence" value="ECO:0007669"/>
    <property type="project" value="TreeGrafter"/>
</dbReference>
<dbReference type="SMART" id="SM00866">
    <property type="entry name" value="UTRA"/>
    <property type="match status" value="1"/>
</dbReference>
<keyword evidence="6" id="KW-1185">Reference proteome</keyword>
<dbReference type="CDD" id="cd07377">
    <property type="entry name" value="WHTH_GntR"/>
    <property type="match status" value="1"/>
</dbReference>
<dbReference type="SUPFAM" id="SSF46785">
    <property type="entry name" value="Winged helix' DNA-binding domain"/>
    <property type="match status" value="1"/>
</dbReference>
<accession>A0A229UGR6</accession>
<proteinExistence type="predicted"/>
<dbReference type="InterPro" id="IPR050679">
    <property type="entry name" value="Bact_HTH_transcr_reg"/>
</dbReference>
<dbReference type="InterPro" id="IPR028978">
    <property type="entry name" value="Chorismate_lyase_/UTRA_dom_sf"/>
</dbReference>
<dbReference type="InterPro" id="IPR000524">
    <property type="entry name" value="Tscrpt_reg_HTH_GntR"/>
</dbReference>
<dbReference type="Proteomes" id="UP000215509">
    <property type="component" value="Unassembled WGS sequence"/>
</dbReference>
<evidence type="ECO:0000256" key="2">
    <source>
        <dbReference type="ARBA" id="ARBA00023125"/>
    </source>
</evidence>
<protein>
    <submittedName>
        <fullName evidence="5">Transcriptional regulator</fullName>
    </submittedName>
</protein>
<dbReference type="PANTHER" id="PTHR44846:SF17">
    <property type="entry name" value="GNTR-FAMILY TRANSCRIPTIONAL REGULATOR"/>
    <property type="match status" value="1"/>
</dbReference>
<sequence length="242" mass="27837">MAKQMKVSQYVIIKESIDGMMKSGELKVGDRLPAEIELAHHFQVSRETVRAAMKQLEQEGKLDVRKGVGRFVRLPLSSIPSSINQLTSTEDIIRSAGLVEGQLEQFIRTEPCKEEWAQHLKIPLHSPVIINERTRTANEEPVAHNINIMPLALIEQAFQKTPLTGSLARFLEVECGIRLTGANTELIVPHHTDPICRKLQVKQNTTVLMMKQIHFDQQHMPVLFSYDYYRNDVFQFWVNRRR</sequence>
<comment type="caution">
    <text evidence="5">The sequence shown here is derived from an EMBL/GenBank/DDBJ whole genome shotgun (WGS) entry which is preliminary data.</text>
</comment>
<feature type="domain" description="HTH gntR-type" evidence="4">
    <location>
        <begin position="7"/>
        <end position="75"/>
    </location>
</feature>
<dbReference type="InterPro" id="IPR036390">
    <property type="entry name" value="WH_DNA-bd_sf"/>
</dbReference>
<dbReference type="PRINTS" id="PR00035">
    <property type="entry name" value="HTHGNTR"/>
</dbReference>
<evidence type="ECO:0000313" key="5">
    <source>
        <dbReference type="EMBL" id="OXM82584.1"/>
    </source>
</evidence>
<dbReference type="RefSeq" id="WP_094018607.1">
    <property type="nucleotide sequence ID" value="NZ_NMQW01000062.1"/>
</dbReference>
<evidence type="ECO:0000259" key="4">
    <source>
        <dbReference type="PROSITE" id="PS50949"/>
    </source>
</evidence>
<name>A0A229UGR6_9BACL</name>
<evidence type="ECO:0000256" key="1">
    <source>
        <dbReference type="ARBA" id="ARBA00023015"/>
    </source>
</evidence>
<dbReference type="GO" id="GO:0003700">
    <property type="term" value="F:DNA-binding transcription factor activity"/>
    <property type="evidence" value="ECO:0007669"/>
    <property type="project" value="InterPro"/>
</dbReference>
<dbReference type="OrthoDB" id="149756at2"/>
<dbReference type="Gene3D" id="3.40.1410.10">
    <property type="entry name" value="Chorismate lyase-like"/>
    <property type="match status" value="1"/>
</dbReference>
<organism evidence="5 6">
    <name type="scientific">Paenibacillus rigui</name>
    <dbReference type="NCBI Taxonomy" id="554312"/>
    <lineage>
        <taxon>Bacteria</taxon>
        <taxon>Bacillati</taxon>
        <taxon>Bacillota</taxon>
        <taxon>Bacilli</taxon>
        <taxon>Bacillales</taxon>
        <taxon>Paenibacillaceae</taxon>
        <taxon>Paenibacillus</taxon>
    </lineage>
</organism>
<evidence type="ECO:0000313" key="6">
    <source>
        <dbReference type="Proteomes" id="UP000215509"/>
    </source>
</evidence>
<dbReference type="InterPro" id="IPR011663">
    <property type="entry name" value="UTRA"/>
</dbReference>
<dbReference type="EMBL" id="NMQW01000062">
    <property type="protein sequence ID" value="OXM82584.1"/>
    <property type="molecule type" value="Genomic_DNA"/>
</dbReference>
<keyword evidence="2" id="KW-0238">DNA-binding</keyword>
<dbReference type="SMART" id="SM00345">
    <property type="entry name" value="HTH_GNTR"/>
    <property type="match status" value="1"/>
</dbReference>
<keyword evidence="3" id="KW-0804">Transcription</keyword>
<dbReference type="PROSITE" id="PS50949">
    <property type="entry name" value="HTH_GNTR"/>
    <property type="match status" value="1"/>
</dbReference>
<dbReference type="GO" id="GO:0003677">
    <property type="term" value="F:DNA binding"/>
    <property type="evidence" value="ECO:0007669"/>
    <property type="project" value="UniProtKB-KW"/>
</dbReference>